<evidence type="ECO:0000313" key="2">
    <source>
        <dbReference type="EMBL" id="KAK0481278.1"/>
    </source>
</evidence>
<comment type="caution">
    <text evidence="2">The sequence shown here is derived from an EMBL/GenBank/DDBJ whole genome shotgun (WGS) entry which is preliminary data.</text>
</comment>
<evidence type="ECO:0008006" key="4">
    <source>
        <dbReference type="Google" id="ProtNLM"/>
    </source>
</evidence>
<proteinExistence type="predicted"/>
<protein>
    <recommendedName>
        <fullName evidence="4">BTB domain-containing protein</fullName>
    </recommendedName>
</protein>
<keyword evidence="3" id="KW-1185">Reference proteome</keyword>
<dbReference type="EMBL" id="JAUEPR010000008">
    <property type="protein sequence ID" value="KAK0481278.1"/>
    <property type="molecule type" value="Genomic_DNA"/>
</dbReference>
<feature type="compositionally biased region" description="Pro residues" evidence="1">
    <location>
        <begin position="8"/>
        <end position="18"/>
    </location>
</feature>
<feature type="compositionally biased region" description="Polar residues" evidence="1">
    <location>
        <begin position="341"/>
        <end position="354"/>
    </location>
</feature>
<evidence type="ECO:0000313" key="3">
    <source>
        <dbReference type="Proteomes" id="UP001175227"/>
    </source>
</evidence>
<accession>A0AA39PBP2</accession>
<reference evidence="2" key="1">
    <citation type="submission" date="2023-06" db="EMBL/GenBank/DDBJ databases">
        <authorList>
            <consortium name="Lawrence Berkeley National Laboratory"/>
            <person name="Ahrendt S."/>
            <person name="Sahu N."/>
            <person name="Indic B."/>
            <person name="Wong-Bajracharya J."/>
            <person name="Merenyi Z."/>
            <person name="Ke H.-M."/>
            <person name="Monk M."/>
            <person name="Kocsube S."/>
            <person name="Drula E."/>
            <person name="Lipzen A."/>
            <person name="Balint B."/>
            <person name="Henrissat B."/>
            <person name="Andreopoulos B."/>
            <person name="Martin F.M."/>
            <person name="Harder C.B."/>
            <person name="Rigling D."/>
            <person name="Ford K.L."/>
            <person name="Foster G.D."/>
            <person name="Pangilinan J."/>
            <person name="Papanicolaou A."/>
            <person name="Barry K."/>
            <person name="LaButti K."/>
            <person name="Viragh M."/>
            <person name="Koriabine M."/>
            <person name="Yan M."/>
            <person name="Riley R."/>
            <person name="Champramary S."/>
            <person name="Plett K.L."/>
            <person name="Tsai I.J."/>
            <person name="Slot J."/>
            <person name="Sipos G."/>
            <person name="Plett J."/>
            <person name="Nagy L.G."/>
            <person name="Grigoriev I.V."/>
        </authorList>
    </citation>
    <scope>NUCLEOTIDE SEQUENCE</scope>
    <source>
        <strain evidence="2">ICMP 16352</strain>
    </source>
</reference>
<feature type="region of interest" description="Disordered" evidence="1">
    <location>
        <begin position="1"/>
        <end position="28"/>
    </location>
</feature>
<name>A0AA39PBP2_9AGAR</name>
<gene>
    <name evidence="2" type="ORF">IW261DRAFT_1470000</name>
</gene>
<evidence type="ECO:0000256" key="1">
    <source>
        <dbReference type="SAM" id="MobiDB-lite"/>
    </source>
</evidence>
<feature type="region of interest" description="Disordered" evidence="1">
    <location>
        <begin position="286"/>
        <end position="381"/>
    </location>
</feature>
<organism evidence="2 3">
    <name type="scientific">Armillaria novae-zelandiae</name>
    <dbReference type="NCBI Taxonomy" id="153914"/>
    <lineage>
        <taxon>Eukaryota</taxon>
        <taxon>Fungi</taxon>
        <taxon>Dikarya</taxon>
        <taxon>Basidiomycota</taxon>
        <taxon>Agaricomycotina</taxon>
        <taxon>Agaricomycetes</taxon>
        <taxon>Agaricomycetidae</taxon>
        <taxon>Agaricales</taxon>
        <taxon>Marasmiineae</taxon>
        <taxon>Physalacriaceae</taxon>
        <taxon>Armillaria</taxon>
    </lineage>
</organism>
<feature type="compositionally biased region" description="Acidic residues" evidence="1">
    <location>
        <begin position="304"/>
        <end position="315"/>
    </location>
</feature>
<dbReference type="AlphaFoldDB" id="A0AA39PBP2"/>
<sequence length="545" mass="60524">MSWSIRDPPSPVSTPPSEPRSAWPFHPIPREMDRLDLRPAVAPDAPTPEASPRYVSAFLAGLTKPPTPSLPRIVTLNLVGQDQWSENPLRIKSTFTIVGEPDNQSLRSPACGMGWSFHLDLSPILERTTKNENSTARVTPRVIPMYASLQSGLQGFPPVSFSIRASFRDKNCVLAVLENDWYEDLSPQEITIPLGCCDIPLPLGEVFIDLVVTLSFWDSVGSSEVPRSISVPISKAIRATLDGEFPININFMLSSRKRGKKSACKRRPIYASRSILKGRSSFLDSHMKESHVGDDPSTSTYEYPYDEDSDLESDSDTDHLCNVFDRSPSSLIEAPPRPLFPTSSPDLDTAQTGPPESPKVPSSLRKPIPPAYGTDDDSVDSSAKNDCQITNVFVQDKVPASSPQLVLINDIAFKTFRAFIIYMYIKEVSFVPLKSSGGRSYSAGDACSPKSMYRLAVKAGHETLKKHAFENLRSQLMPSNIIAEIFSKFTTDYPEIFEMELKVLLNHFTNPSVQDEWERMIDMVANGRLPHGADMLKKVTRALRT</sequence>
<dbReference type="Proteomes" id="UP001175227">
    <property type="component" value="Unassembled WGS sequence"/>
</dbReference>